<evidence type="ECO:0000313" key="3">
    <source>
        <dbReference type="Proteomes" id="UP000639606"/>
    </source>
</evidence>
<dbReference type="Proteomes" id="UP000639606">
    <property type="component" value="Unassembled WGS sequence"/>
</dbReference>
<evidence type="ECO:0000259" key="1">
    <source>
        <dbReference type="Pfam" id="PF03372"/>
    </source>
</evidence>
<dbReference type="EMBL" id="BMRG01000004">
    <property type="protein sequence ID" value="GGP51956.1"/>
    <property type="molecule type" value="Genomic_DNA"/>
</dbReference>
<protein>
    <recommendedName>
        <fullName evidence="1">Endonuclease/exonuclease/phosphatase domain-containing protein</fullName>
    </recommendedName>
</protein>
<feature type="domain" description="Endonuclease/exonuclease/phosphatase" evidence="1">
    <location>
        <begin position="85"/>
        <end position="242"/>
    </location>
</feature>
<accession>A0A918AL58</accession>
<dbReference type="Gene3D" id="3.60.10.10">
    <property type="entry name" value="Endonuclease/exonuclease/phosphatase"/>
    <property type="match status" value="1"/>
</dbReference>
<dbReference type="AlphaFoldDB" id="A0A918AL58"/>
<organism evidence="2 3">
    <name type="scientific">Saccharothrix coeruleofusca</name>
    <dbReference type="NCBI Taxonomy" id="33919"/>
    <lineage>
        <taxon>Bacteria</taxon>
        <taxon>Bacillati</taxon>
        <taxon>Actinomycetota</taxon>
        <taxon>Actinomycetes</taxon>
        <taxon>Pseudonocardiales</taxon>
        <taxon>Pseudonocardiaceae</taxon>
        <taxon>Saccharothrix</taxon>
    </lineage>
</organism>
<sequence length="281" mass="29888">MSSALRFPQAGKHNRVVIRPLPTRPRAVLLGCLLVAGLLVPGVAASAAQAQPREGRPPYSLLHMNVCSSGYAGCYPRTEYPAIVDEVVERIRANDVNAVTLNEACSGDVAAVAARTGYHFRFATVVYRGAPLACKSPEGRGVFGNAVLVKEAIRASEDAPFSVFNGVEQRRWLCVTTARGVDVCTTHLSTGGEAPGSANSVQCAELTALLASRVRPTVFAGDVNRRTSCAPPDHWTLTDAEATQAPGIQHAYGDLAAPRLEIEPTTHTDHDALVVRAGLRR</sequence>
<dbReference type="InterPro" id="IPR005135">
    <property type="entry name" value="Endo/exonuclease/phosphatase"/>
</dbReference>
<gene>
    <name evidence="2" type="ORF">GCM10010185_25010</name>
</gene>
<reference evidence="2" key="1">
    <citation type="journal article" date="2014" name="Int. J. Syst. Evol. Microbiol.">
        <title>Complete genome sequence of Corynebacterium casei LMG S-19264T (=DSM 44701T), isolated from a smear-ripened cheese.</title>
        <authorList>
            <consortium name="US DOE Joint Genome Institute (JGI-PGF)"/>
            <person name="Walter F."/>
            <person name="Albersmeier A."/>
            <person name="Kalinowski J."/>
            <person name="Ruckert C."/>
        </authorList>
    </citation>
    <scope>NUCLEOTIDE SEQUENCE</scope>
    <source>
        <strain evidence="2">JCM 3313</strain>
    </source>
</reference>
<dbReference type="Pfam" id="PF03372">
    <property type="entry name" value="Exo_endo_phos"/>
    <property type="match status" value="1"/>
</dbReference>
<dbReference type="GO" id="GO:0003824">
    <property type="term" value="F:catalytic activity"/>
    <property type="evidence" value="ECO:0007669"/>
    <property type="project" value="InterPro"/>
</dbReference>
<evidence type="ECO:0000313" key="2">
    <source>
        <dbReference type="EMBL" id="GGP51956.1"/>
    </source>
</evidence>
<dbReference type="SUPFAM" id="SSF56219">
    <property type="entry name" value="DNase I-like"/>
    <property type="match status" value="1"/>
</dbReference>
<proteinExistence type="predicted"/>
<reference evidence="2" key="2">
    <citation type="submission" date="2020-09" db="EMBL/GenBank/DDBJ databases">
        <authorList>
            <person name="Sun Q."/>
            <person name="Ohkuma M."/>
        </authorList>
    </citation>
    <scope>NUCLEOTIDE SEQUENCE</scope>
    <source>
        <strain evidence="2">JCM 3313</strain>
    </source>
</reference>
<comment type="caution">
    <text evidence="2">The sequence shown here is derived from an EMBL/GenBank/DDBJ whole genome shotgun (WGS) entry which is preliminary data.</text>
</comment>
<name>A0A918AL58_9PSEU</name>
<dbReference type="InterPro" id="IPR036691">
    <property type="entry name" value="Endo/exonu/phosph_ase_sf"/>
</dbReference>
<keyword evidence="3" id="KW-1185">Reference proteome</keyword>